<dbReference type="InterPro" id="IPR026444">
    <property type="entry name" value="Secre_tail"/>
</dbReference>
<name>A0AAN4W283_9BACT</name>
<feature type="domain" description="Secretion system C-terminal sorting" evidence="1">
    <location>
        <begin position="574"/>
        <end position="640"/>
    </location>
</feature>
<dbReference type="RefSeq" id="WP_338238460.1">
    <property type="nucleotide sequence ID" value="NZ_BQKE01000002.1"/>
</dbReference>
<evidence type="ECO:0000259" key="1">
    <source>
        <dbReference type="Pfam" id="PF18962"/>
    </source>
</evidence>
<evidence type="ECO:0000313" key="2">
    <source>
        <dbReference type="EMBL" id="GJM63273.1"/>
    </source>
</evidence>
<accession>A0AAN4W283</accession>
<sequence>MNKLYSFFILILAFPFFCWGQPQINRNKHLQDFGFEESARLKFKNDSIKLAKLKLDWAQYPHHFQQTSSPKRLDSVVRRGVLEDKNKWYRQEIISYDYDEKGRQYQSQTDTVGENSLLSLKSKTRLAFDKQDRIIQNKREEFDPQSKKQIGGHLGNTSFLNVNGYQLETFDWNNAKESWTLSAELLNEKDEEDRTLFWRSLEYNLAGDTTAGFKQINEYLDGGILEERYFLKDDQAWKGENKSYKKYRADGKLMKWEHWGWNTEDQRFLGELRTTNVYKSEQIREQLIYAYDEPLWFPKEKILYRHQVGDTILVKESYYLKKNRWNIYHKAIQLETHNGTATAQYGYEGRESFLIDVDSLVVDDQNRPLLHTSYTAVDGKLIPLCKYEYSYQDRIDQFFTITLRSLWNGKAQQWENAFQETFAVTPNDDFLYEESYQWDRQNQKWTGINKRQNYYDETFHLTGGNIYRWDHEKEDWRGVKRHNFTYDHHRFDTSVFTSYMEWYWNEQQWQWDLMQRDDFDYYDHEQELKWSYHYVWQQGQWELDHSFKYYYQDFVEEEDELVTEVEAEKAKLMLYPNPFSHQLFIKGEEKVEQLNIFSLDGRLMRSLTTDRRVYELSDLPAGVYIVQVQSKDGLLSQKMVKK</sequence>
<dbReference type="AlphaFoldDB" id="A0AAN4W283"/>
<dbReference type="NCBIfam" id="TIGR04183">
    <property type="entry name" value="Por_Secre_tail"/>
    <property type="match status" value="1"/>
</dbReference>
<keyword evidence="3" id="KW-1185">Reference proteome</keyword>
<protein>
    <recommendedName>
        <fullName evidence="1">Secretion system C-terminal sorting domain-containing protein</fullName>
    </recommendedName>
</protein>
<reference evidence="2 3" key="1">
    <citation type="submission" date="2021-12" db="EMBL/GenBank/DDBJ databases">
        <title>Genome sequencing of bacteria with rrn-lacking chromosome and rrn-plasmid.</title>
        <authorList>
            <person name="Anda M."/>
            <person name="Iwasaki W."/>
        </authorList>
    </citation>
    <scope>NUCLEOTIDE SEQUENCE [LARGE SCALE GENOMIC DNA]</scope>
    <source>
        <strain evidence="2 3">NBRC 15940</strain>
    </source>
</reference>
<dbReference type="Gene3D" id="2.40.128.720">
    <property type="match status" value="2"/>
</dbReference>
<dbReference type="Pfam" id="PF18962">
    <property type="entry name" value="Por_Secre_tail"/>
    <property type="match status" value="1"/>
</dbReference>
<evidence type="ECO:0000313" key="3">
    <source>
        <dbReference type="Proteomes" id="UP001310022"/>
    </source>
</evidence>
<organism evidence="2 3">
    <name type="scientific">Persicobacter diffluens</name>
    <dbReference type="NCBI Taxonomy" id="981"/>
    <lineage>
        <taxon>Bacteria</taxon>
        <taxon>Pseudomonadati</taxon>
        <taxon>Bacteroidota</taxon>
        <taxon>Cytophagia</taxon>
        <taxon>Cytophagales</taxon>
        <taxon>Persicobacteraceae</taxon>
        <taxon>Persicobacter</taxon>
    </lineage>
</organism>
<proteinExistence type="predicted"/>
<dbReference type="Proteomes" id="UP001310022">
    <property type="component" value="Unassembled WGS sequence"/>
</dbReference>
<dbReference type="EMBL" id="BQKE01000002">
    <property type="protein sequence ID" value="GJM63273.1"/>
    <property type="molecule type" value="Genomic_DNA"/>
</dbReference>
<comment type="caution">
    <text evidence="2">The sequence shown here is derived from an EMBL/GenBank/DDBJ whole genome shotgun (WGS) entry which is preliminary data.</text>
</comment>
<gene>
    <name evidence="2" type="ORF">PEDI_38250</name>
</gene>